<keyword evidence="14" id="KW-1185">Reference proteome</keyword>
<dbReference type="EMBL" id="CP065748">
    <property type="protein sequence ID" value="QPS83514.1"/>
    <property type="molecule type" value="Genomic_DNA"/>
</dbReference>
<dbReference type="InterPro" id="IPR007694">
    <property type="entry name" value="DNA_helicase_DnaB-like_C"/>
</dbReference>
<dbReference type="SUPFAM" id="SSF48024">
    <property type="entry name" value="N-terminal domain of DnaB helicase"/>
    <property type="match status" value="1"/>
</dbReference>
<dbReference type="GO" id="GO:0043139">
    <property type="term" value="F:5'-3' DNA helicase activity"/>
    <property type="evidence" value="ECO:0007669"/>
    <property type="project" value="UniProtKB-EC"/>
</dbReference>
<dbReference type="PANTHER" id="PTHR30153">
    <property type="entry name" value="REPLICATIVE DNA HELICASE DNAB"/>
    <property type="match status" value="1"/>
</dbReference>
<keyword evidence="6" id="KW-0347">Helicase</keyword>
<dbReference type="Proteomes" id="UP000595064">
    <property type="component" value="Chromosome"/>
</dbReference>
<comment type="similarity">
    <text evidence="1">Belongs to the helicase family. DnaB subfamily.</text>
</comment>
<evidence type="ECO:0000256" key="2">
    <source>
        <dbReference type="ARBA" id="ARBA00022515"/>
    </source>
</evidence>
<evidence type="ECO:0000259" key="12">
    <source>
        <dbReference type="PROSITE" id="PS51199"/>
    </source>
</evidence>
<proteinExistence type="inferred from homology"/>
<evidence type="ECO:0000256" key="7">
    <source>
        <dbReference type="ARBA" id="ARBA00022840"/>
    </source>
</evidence>
<dbReference type="GO" id="GO:0005829">
    <property type="term" value="C:cytosol"/>
    <property type="evidence" value="ECO:0007669"/>
    <property type="project" value="TreeGrafter"/>
</dbReference>
<accession>A0A7T2YWT4</accession>
<dbReference type="RefSeq" id="WP_012205931.1">
    <property type="nucleotide sequence ID" value="NZ_CP065748.1"/>
</dbReference>
<dbReference type="GO" id="GO:0005524">
    <property type="term" value="F:ATP binding"/>
    <property type="evidence" value="ECO:0007669"/>
    <property type="project" value="UniProtKB-KW"/>
</dbReference>
<evidence type="ECO:0000256" key="9">
    <source>
        <dbReference type="ARBA" id="ARBA00023235"/>
    </source>
</evidence>
<keyword evidence="2" id="KW-0639">Primosome</keyword>
<evidence type="ECO:0000256" key="10">
    <source>
        <dbReference type="ARBA" id="ARBA00044969"/>
    </source>
</evidence>
<dbReference type="Gene3D" id="1.10.860.10">
    <property type="entry name" value="DNAb Helicase, Chain A"/>
    <property type="match status" value="1"/>
</dbReference>
<keyword evidence="7" id="KW-0067">ATP-binding</keyword>
<reference evidence="13 14" key="1">
    <citation type="submission" date="2020-12" db="EMBL/GenBank/DDBJ databases">
        <title>FDA dAtabase for Regulatory Grade micrObial Sequences (FDA-ARGOS): Supporting development and validation of Infectious Disease Dx tests.</title>
        <authorList>
            <person name="Sproer C."/>
            <person name="Gronow S."/>
            <person name="Severitt S."/>
            <person name="Schroder I."/>
            <person name="Tallon L."/>
            <person name="Sadzewicz L."/>
            <person name="Zhao X."/>
            <person name="Boylan J."/>
            <person name="Ott S."/>
            <person name="Bowen H."/>
            <person name="Vavikolanu K."/>
            <person name="Mehta A."/>
            <person name="Aluvathingal J."/>
            <person name="Nadendla S."/>
            <person name="Lowell S."/>
            <person name="Myers T."/>
            <person name="Yan Y."/>
            <person name="Sichtig H."/>
        </authorList>
    </citation>
    <scope>NUCLEOTIDE SEQUENCE [LARGE SCALE GENOMIC DNA]</scope>
    <source>
        <strain evidence="13 14">FDAARGOS_890</strain>
    </source>
</reference>
<name>A0A7T2YWT4_9BURK</name>
<sequence length="454" mass="50242">MREQLATPVSYETERALLGGLLLDPQAWTALPELDDAAFYAPTHRDVFRAIKTLATTGAPTDPISVFEQLRRQGLEIELADVTDLAQYTPSPSSMRRYAEEILGQYRLRQLMDAGRDIVDLAMTPGNTAAEQIDKAQMMLAKLATVKAKRDPQYIHESLEKYIALLQDLSEGKNPAIATGIGGLDKLLNGGMRRGEVMVIGARPKHGKTALALAMARNMARDNSVLYLSQEMPVNQLMHRHTAAAGSFDISRILAASEADTAMWDAVGDAARRLGNLRLSHDDQCSLSLMDIRRKALKVRRERGLDVLFVDFLQLMEGAGEENRNRELDVIVNGIKSFALDLGICVVVLSQMSRKADEHYGRPTMSHLRDSGAIEAAADQIALLFTDWAHPQSKRTAEFEGYAELEIVAHRNGPQGVVPMEFIGKYQQMGDWLKPLPVRRPVAEPTGRARAANF</sequence>
<keyword evidence="5" id="KW-0378">Hydrolase</keyword>
<keyword evidence="3" id="KW-0235">DNA replication</keyword>
<dbReference type="GO" id="GO:1990077">
    <property type="term" value="C:primosome complex"/>
    <property type="evidence" value="ECO:0007669"/>
    <property type="project" value="UniProtKB-KW"/>
</dbReference>
<evidence type="ECO:0000256" key="1">
    <source>
        <dbReference type="ARBA" id="ARBA00008428"/>
    </source>
</evidence>
<dbReference type="GeneID" id="24116910"/>
<comment type="catalytic activity">
    <reaction evidence="11">
        <text>ATP + H2O = ADP + phosphate + H(+)</text>
        <dbReference type="Rhea" id="RHEA:13065"/>
        <dbReference type="ChEBI" id="CHEBI:15377"/>
        <dbReference type="ChEBI" id="CHEBI:15378"/>
        <dbReference type="ChEBI" id="CHEBI:30616"/>
        <dbReference type="ChEBI" id="CHEBI:43474"/>
        <dbReference type="ChEBI" id="CHEBI:456216"/>
        <dbReference type="EC" id="5.6.2.3"/>
    </reaction>
</comment>
<keyword evidence="4" id="KW-0547">Nucleotide-binding</keyword>
<dbReference type="GO" id="GO:0016787">
    <property type="term" value="F:hydrolase activity"/>
    <property type="evidence" value="ECO:0007669"/>
    <property type="project" value="UniProtKB-KW"/>
</dbReference>
<dbReference type="KEGG" id="dla:I6G47_10790"/>
<dbReference type="InterPro" id="IPR007693">
    <property type="entry name" value="DNA_helicase_DnaB-like_N"/>
</dbReference>
<evidence type="ECO:0000256" key="3">
    <source>
        <dbReference type="ARBA" id="ARBA00022705"/>
    </source>
</evidence>
<dbReference type="Gene3D" id="3.40.50.300">
    <property type="entry name" value="P-loop containing nucleotide triphosphate hydrolases"/>
    <property type="match status" value="1"/>
</dbReference>
<evidence type="ECO:0000313" key="13">
    <source>
        <dbReference type="EMBL" id="QPS83514.1"/>
    </source>
</evidence>
<dbReference type="AlphaFoldDB" id="A0A7T2YWT4"/>
<evidence type="ECO:0000313" key="14">
    <source>
        <dbReference type="Proteomes" id="UP000595064"/>
    </source>
</evidence>
<dbReference type="Pfam" id="PF03796">
    <property type="entry name" value="DnaB_C"/>
    <property type="match status" value="1"/>
</dbReference>
<dbReference type="GO" id="GO:0003677">
    <property type="term" value="F:DNA binding"/>
    <property type="evidence" value="ECO:0007669"/>
    <property type="project" value="UniProtKB-KW"/>
</dbReference>
<dbReference type="EC" id="5.6.2.3" evidence="10"/>
<feature type="domain" description="SF4 helicase" evidence="12">
    <location>
        <begin position="170"/>
        <end position="436"/>
    </location>
</feature>
<dbReference type="SUPFAM" id="SSF52540">
    <property type="entry name" value="P-loop containing nucleoside triphosphate hydrolases"/>
    <property type="match status" value="1"/>
</dbReference>
<protein>
    <recommendedName>
        <fullName evidence="10">DNA 5'-3' helicase</fullName>
        <ecNumber evidence="10">5.6.2.3</ecNumber>
    </recommendedName>
</protein>
<dbReference type="GO" id="GO:0006269">
    <property type="term" value="P:DNA replication, synthesis of primer"/>
    <property type="evidence" value="ECO:0007669"/>
    <property type="project" value="UniProtKB-KW"/>
</dbReference>
<evidence type="ECO:0000256" key="4">
    <source>
        <dbReference type="ARBA" id="ARBA00022741"/>
    </source>
</evidence>
<gene>
    <name evidence="13" type="ORF">I6G47_10790</name>
</gene>
<keyword evidence="9" id="KW-0413">Isomerase</keyword>
<dbReference type="InterPro" id="IPR016136">
    <property type="entry name" value="DNA_helicase_N/primase_C"/>
</dbReference>
<dbReference type="Pfam" id="PF00772">
    <property type="entry name" value="DnaB"/>
    <property type="match status" value="1"/>
</dbReference>
<organism evidence="13 14">
    <name type="scientific">Delftia lacustris</name>
    <dbReference type="NCBI Taxonomy" id="558537"/>
    <lineage>
        <taxon>Bacteria</taxon>
        <taxon>Pseudomonadati</taxon>
        <taxon>Pseudomonadota</taxon>
        <taxon>Betaproteobacteria</taxon>
        <taxon>Burkholderiales</taxon>
        <taxon>Comamonadaceae</taxon>
        <taxon>Delftia</taxon>
    </lineage>
</organism>
<evidence type="ECO:0000256" key="8">
    <source>
        <dbReference type="ARBA" id="ARBA00023125"/>
    </source>
</evidence>
<evidence type="ECO:0000256" key="6">
    <source>
        <dbReference type="ARBA" id="ARBA00022806"/>
    </source>
</evidence>
<dbReference type="PROSITE" id="PS51199">
    <property type="entry name" value="SF4_HELICASE"/>
    <property type="match status" value="1"/>
</dbReference>
<dbReference type="PANTHER" id="PTHR30153:SF2">
    <property type="entry name" value="REPLICATIVE DNA HELICASE"/>
    <property type="match status" value="1"/>
</dbReference>
<evidence type="ECO:0000256" key="5">
    <source>
        <dbReference type="ARBA" id="ARBA00022801"/>
    </source>
</evidence>
<evidence type="ECO:0000256" key="11">
    <source>
        <dbReference type="ARBA" id="ARBA00048954"/>
    </source>
</evidence>
<dbReference type="InterPro" id="IPR027417">
    <property type="entry name" value="P-loop_NTPase"/>
</dbReference>
<dbReference type="InterPro" id="IPR036185">
    <property type="entry name" value="DNA_heli_DnaB-like_N_sf"/>
</dbReference>
<keyword evidence="8" id="KW-0238">DNA-binding</keyword>